<name>A0A1A9UCY5_GLOAU</name>
<accession>A0A1A9UCY5</accession>
<protein>
    <recommendedName>
        <fullName evidence="1">RanBD1 domain-containing protein</fullName>
    </recommendedName>
</protein>
<dbReference type="PROSITE" id="PS50196">
    <property type="entry name" value="RANBD1"/>
    <property type="match status" value="1"/>
</dbReference>
<dbReference type="InterPro" id="IPR011993">
    <property type="entry name" value="PH-like_dom_sf"/>
</dbReference>
<evidence type="ECO:0000313" key="2">
    <source>
        <dbReference type="EnsemblMetazoa" id="GAUT000317-PA"/>
    </source>
</evidence>
<dbReference type="Proteomes" id="UP000078200">
    <property type="component" value="Unassembled WGS sequence"/>
</dbReference>
<organism evidence="2 3">
    <name type="scientific">Glossina austeni</name>
    <name type="common">Savannah tsetse fly</name>
    <dbReference type="NCBI Taxonomy" id="7395"/>
    <lineage>
        <taxon>Eukaryota</taxon>
        <taxon>Metazoa</taxon>
        <taxon>Ecdysozoa</taxon>
        <taxon>Arthropoda</taxon>
        <taxon>Hexapoda</taxon>
        <taxon>Insecta</taxon>
        <taxon>Pterygota</taxon>
        <taxon>Neoptera</taxon>
        <taxon>Endopterygota</taxon>
        <taxon>Diptera</taxon>
        <taxon>Brachycera</taxon>
        <taxon>Muscomorpha</taxon>
        <taxon>Hippoboscoidea</taxon>
        <taxon>Glossinidae</taxon>
        <taxon>Glossina</taxon>
    </lineage>
</organism>
<proteinExistence type="predicted"/>
<keyword evidence="3" id="KW-1185">Reference proteome</keyword>
<dbReference type="Gene3D" id="2.30.29.30">
    <property type="entry name" value="Pleckstrin-homology domain (PH domain)/Phosphotyrosine-binding domain (PTB)"/>
    <property type="match status" value="1"/>
</dbReference>
<sequence>MNYSKDSSAKNSTFGPFFLVTCFPSNTITTARRYVTSKAVDRKNFSFGQQPLIFGNSSSMFGNLSQSVADSALTTLKSALRGFRTMKIQPQVDIAKIPTTGTTHIATSLIERSALTTNTGSENTGPFMDLSKTAAARSDFDSLAIKVAKDDKVMVALGMGNGKRGPFAKPLTGLTDAKNNQTGDRSAAENNFNGENCYPHYAPVITLPEEVVATTSEEEETKLFGERASLFRRDYTN</sequence>
<evidence type="ECO:0000313" key="3">
    <source>
        <dbReference type="Proteomes" id="UP000078200"/>
    </source>
</evidence>
<dbReference type="EnsemblMetazoa" id="GAUT000317-RA">
    <property type="protein sequence ID" value="GAUT000317-PA"/>
    <property type="gene ID" value="GAUT000317"/>
</dbReference>
<dbReference type="AlphaFoldDB" id="A0A1A9UCY5"/>
<reference evidence="2" key="1">
    <citation type="submission" date="2020-05" db="UniProtKB">
        <authorList>
            <consortium name="EnsemblMetazoa"/>
        </authorList>
    </citation>
    <scope>IDENTIFICATION</scope>
    <source>
        <strain evidence="2">TTRI</strain>
    </source>
</reference>
<dbReference type="VEuPathDB" id="VectorBase:GAUT000317"/>
<dbReference type="STRING" id="7395.A0A1A9UCY5"/>
<feature type="domain" description="RanBD1" evidence="1">
    <location>
        <begin position="200"/>
        <end position="237"/>
    </location>
</feature>
<evidence type="ECO:0000259" key="1">
    <source>
        <dbReference type="PROSITE" id="PS50196"/>
    </source>
</evidence>
<dbReference type="InterPro" id="IPR000156">
    <property type="entry name" value="Ran_bind_dom"/>
</dbReference>